<dbReference type="PANTHER" id="PTHR36842">
    <property type="entry name" value="PROTEIN TOLB HOMOLOG"/>
    <property type="match status" value="1"/>
</dbReference>
<dbReference type="InterPro" id="IPR011042">
    <property type="entry name" value="6-blade_b-propeller_TolB-like"/>
</dbReference>
<comment type="caution">
    <text evidence="1">The sequence shown here is derived from an EMBL/GenBank/DDBJ whole genome shotgun (WGS) entry which is preliminary data.</text>
</comment>
<keyword evidence="2" id="KW-1185">Reference proteome</keyword>
<accession>A0A4U1CXF4</accession>
<protein>
    <submittedName>
        <fullName evidence="1">Translocation protein TolB</fullName>
    </submittedName>
</protein>
<dbReference type="Gene3D" id="2.120.10.30">
    <property type="entry name" value="TolB, C-terminal domain"/>
    <property type="match status" value="2"/>
</dbReference>
<gene>
    <name evidence="1" type="ORF">FA727_21275</name>
</gene>
<name>A0A4U1CXF4_9BACI</name>
<dbReference type="SUPFAM" id="SSF82171">
    <property type="entry name" value="DPP6 N-terminal domain-like"/>
    <property type="match status" value="1"/>
</dbReference>
<dbReference type="PANTHER" id="PTHR36842:SF1">
    <property type="entry name" value="PROTEIN TOLB"/>
    <property type="match status" value="1"/>
</dbReference>
<evidence type="ECO:0000313" key="1">
    <source>
        <dbReference type="EMBL" id="TKC14775.1"/>
    </source>
</evidence>
<reference evidence="1 2" key="1">
    <citation type="journal article" date="2011" name="J. Microbiol.">
        <title>Bacillus kyonggiensis sp. nov., isolated from soil of a lettuce field.</title>
        <authorList>
            <person name="Dong K."/>
            <person name="Lee S."/>
        </authorList>
    </citation>
    <scope>NUCLEOTIDE SEQUENCE [LARGE SCALE GENOMIC DNA]</scope>
    <source>
        <strain evidence="1 2">NB22</strain>
    </source>
</reference>
<dbReference type="RefSeq" id="WP_136833499.1">
    <property type="nucleotide sequence ID" value="NZ_SWBM01000008.1"/>
</dbReference>
<dbReference type="EMBL" id="SWBM01000008">
    <property type="protein sequence ID" value="TKC14775.1"/>
    <property type="molecule type" value="Genomic_DNA"/>
</dbReference>
<sequence>MPIKILLLMILFLFQFVPVTKAEAPPKAAFVRDHQLWMKEGGKEIQLTKDKYVHSPEWSYDGRFIAYIDGDEKGEKSNLWVYDTKRKENYEPYSSIQTSYFSWSPVANELAYISGWVLNVTKTKDGRPDGFENVALGVSGFEWYPNGKEFIVSASSNRLPTGWEPIKLYRLPKDRNLDENKSKLLYSIPIDENRLFAVTVGDFKWSHDGKWVSFLGTPTPSWAMDSNPLCVLSSDGKVFRDIGRMLGYRDWIKWAPQANQLAYISGEGRFFVENKITKIAEIEASTKQKEYTPKGYVDLDLEWLSPSEVVVARAHENKEWEEGPVPTMYTSLFEINLDSGTQTQITFPKEKELDEDPQVVGSYLTWVRRTDEIGKGDVWIKHDKQKEANIWIKDVDFAPVLF</sequence>
<dbReference type="AlphaFoldDB" id="A0A4U1CXF4"/>
<evidence type="ECO:0000313" key="2">
    <source>
        <dbReference type="Proteomes" id="UP000307756"/>
    </source>
</evidence>
<organism evidence="1 2">
    <name type="scientific">Robertmurraya kyonggiensis</name>
    <dbReference type="NCBI Taxonomy" id="1037680"/>
    <lineage>
        <taxon>Bacteria</taxon>
        <taxon>Bacillati</taxon>
        <taxon>Bacillota</taxon>
        <taxon>Bacilli</taxon>
        <taxon>Bacillales</taxon>
        <taxon>Bacillaceae</taxon>
        <taxon>Robertmurraya</taxon>
    </lineage>
</organism>
<proteinExistence type="predicted"/>
<dbReference type="OrthoDB" id="9774911at2"/>
<dbReference type="Proteomes" id="UP000307756">
    <property type="component" value="Unassembled WGS sequence"/>
</dbReference>